<comment type="caution">
    <text evidence="4">The sequence shown here is derived from an EMBL/GenBank/DDBJ whole genome shotgun (WGS) entry which is preliminary data.</text>
</comment>
<dbReference type="EMBL" id="JACHHD010000007">
    <property type="protein sequence ID" value="MBB5184827.1"/>
    <property type="molecule type" value="Genomic_DNA"/>
</dbReference>
<dbReference type="Pfam" id="PF13596">
    <property type="entry name" value="PAS_10"/>
    <property type="match status" value="1"/>
</dbReference>
<protein>
    <recommendedName>
        <fullName evidence="6">DUF438 domain-containing protein</fullName>
    </recommendedName>
</protein>
<dbReference type="RefSeq" id="WP_183375163.1">
    <property type="nucleotide sequence ID" value="NZ_JACHHD010000007.1"/>
</dbReference>
<sequence length="464" mass="53528">MKKELNLNQKVFELCETYPELIEILSNVGFTEITKKNALQTVGKWMTIPKAAKLRGIDMADIVAALEEAGFSVEEPVDRVTLLKSYLERLNHGENLENVRADFVQDFEGVDASEILQAEEEMVLEGMPYQEVQKLCDVHSALFHGSTREEQVYKAELAVEDSLRRQGASVFVAIPGHPLSTLTLENEILAMLIDEAQHHCEDDQKTDELFDKIREVSIHYAKKGDLIYPLLKERYGISGPADVMWAVDDEIRDTFQALAQEIKRNKSWKERYLVNLERAEEMIYKETNILFPLCAQTFTKKDWEELYWDSLGYEPCLMDEIPVWEDAKPRKTETKIKGHDIVLPTGKLTVEQLRALLNTIPMEISFVDENDINRYFNEGYKLFKRPNMALGRTVTSCHPPQIAQMVQQILEDFKTGQQDSVEVWMEKRGKLVLVRYMAVRDEEGNYLGTAEFVQDMEAVRKKFL</sequence>
<reference evidence="4 5" key="1">
    <citation type="submission" date="2020-08" db="EMBL/GenBank/DDBJ databases">
        <title>Genomic Encyclopedia of Type Strains, Phase IV (KMG-IV): sequencing the most valuable type-strain genomes for metagenomic binning, comparative biology and taxonomic classification.</title>
        <authorList>
            <person name="Goeker M."/>
        </authorList>
    </citation>
    <scope>NUCLEOTIDE SEQUENCE [LARGE SCALE GENOMIC DNA]</scope>
    <source>
        <strain evidence="4 5">DSM 26963</strain>
    </source>
</reference>
<dbReference type="InterPro" id="IPR012312">
    <property type="entry name" value="Hemerythrin-like"/>
</dbReference>
<feature type="domain" description="DUF438" evidence="2">
    <location>
        <begin position="83"/>
        <end position="148"/>
    </location>
</feature>
<dbReference type="Gene3D" id="1.20.120.520">
    <property type="entry name" value="nmb1532 protein domain like"/>
    <property type="match status" value="1"/>
</dbReference>
<dbReference type="PANTHER" id="PTHR39966:SF3">
    <property type="entry name" value="DUF438 DOMAIN-CONTAINING PROTEIN"/>
    <property type="match status" value="1"/>
</dbReference>
<dbReference type="InterPro" id="IPR038062">
    <property type="entry name" value="ScdA-like_N_sf"/>
</dbReference>
<dbReference type="Gene3D" id="1.10.3910.10">
    <property type="entry name" value="SP0561-like"/>
    <property type="match status" value="1"/>
</dbReference>
<dbReference type="GO" id="GO:0005886">
    <property type="term" value="C:plasma membrane"/>
    <property type="evidence" value="ECO:0007669"/>
    <property type="project" value="TreeGrafter"/>
</dbReference>
<proteinExistence type="predicted"/>
<evidence type="ECO:0000313" key="4">
    <source>
        <dbReference type="EMBL" id="MBB5184827.1"/>
    </source>
</evidence>
<dbReference type="AlphaFoldDB" id="A0A7W8D083"/>
<evidence type="ECO:0000259" key="3">
    <source>
        <dbReference type="Pfam" id="PF08984"/>
    </source>
</evidence>
<dbReference type="Pfam" id="PF01814">
    <property type="entry name" value="Hemerythrin"/>
    <property type="match status" value="1"/>
</dbReference>
<dbReference type="Pfam" id="PF08984">
    <property type="entry name" value="DUF1858"/>
    <property type="match status" value="1"/>
</dbReference>
<name>A0A7W8D083_9FIRM</name>
<dbReference type="InterPro" id="IPR007380">
    <property type="entry name" value="DUF438"/>
</dbReference>
<gene>
    <name evidence="4" type="ORF">HNQ43_000873</name>
</gene>
<feature type="domain" description="DUF1858" evidence="3">
    <location>
        <begin position="6"/>
        <end position="63"/>
    </location>
</feature>
<dbReference type="SUPFAM" id="SSF140683">
    <property type="entry name" value="SP0561-like"/>
    <property type="match status" value="1"/>
</dbReference>
<evidence type="ECO:0008006" key="6">
    <source>
        <dbReference type="Google" id="ProtNLM"/>
    </source>
</evidence>
<dbReference type="Proteomes" id="UP000521313">
    <property type="component" value="Unassembled WGS sequence"/>
</dbReference>
<feature type="domain" description="Hemerythrin-like" evidence="1">
    <location>
        <begin position="178"/>
        <end position="294"/>
    </location>
</feature>
<dbReference type="InterPro" id="IPR035965">
    <property type="entry name" value="PAS-like_dom_sf"/>
</dbReference>
<dbReference type="InterPro" id="IPR015077">
    <property type="entry name" value="DUF1858"/>
</dbReference>
<dbReference type="PANTHER" id="PTHR39966">
    <property type="entry name" value="BLL2471 PROTEIN-RELATED"/>
    <property type="match status" value="1"/>
</dbReference>
<dbReference type="SUPFAM" id="SSF55785">
    <property type="entry name" value="PYP-like sensor domain (PAS domain)"/>
    <property type="match status" value="1"/>
</dbReference>
<evidence type="ECO:0000259" key="2">
    <source>
        <dbReference type="Pfam" id="PF04282"/>
    </source>
</evidence>
<evidence type="ECO:0000313" key="5">
    <source>
        <dbReference type="Proteomes" id="UP000521313"/>
    </source>
</evidence>
<evidence type="ECO:0000259" key="1">
    <source>
        <dbReference type="Pfam" id="PF01814"/>
    </source>
</evidence>
<dbReference type="Pfam" id="PF04282">
    <property type="entry name" value="DUF438"/>
    <property type="match status" value="1"/>
</dbReference>
<accession>A0A7W8D083</accession>
<organism evidence="4 5">
    <name type="scientific">Faecalicoccus acidiformans</name>
    <dbReference type="NCBI Taxonomy" id="915173"/>
    <lineage>
        <taxon>Bacteria</taxon>
        <taxon>Bacillati</taxon>
        <taxon>Bacillota</taxon>
        <taxon>Erysipelotrichia</taxon>
        <taxon>Erysipelotrichales</taxon>
        <taxon>Erysipelotrichaceae</taxon>
        <taxon>Faecalicoccus</taxon>
    </lineage>
</organism>